<proteinExistence type="predicted"/>
<organism evidence="1 2">
    <name type="scientific">Eubacterium ramulus</name>
    <dbReference type="NCBI Taxonomy" id="39490"/>
    <lineage>
        <taxon>Bacteria</taxon>
        <taxon>Bacillati</taxon>
        <taxon>Bacillota</taxon>
        <taxon>Clostridia</taxon>
        <taxon>Eubacteriales</taxon>
        <taxon>Eubacteriaceae</taxon>
        <taxon>Eubacterium</taxon>
    </lineage>
</organism>
<protein>
    <recommendedName>
        <fullName evidence="3">DUF1540 domain-containing protein</fullName>
    </recommendedName>
</protein>
<dbReference type="EMBL" id="CYYA01000007">
    <property type="protein sequence ID" value="CUM95433.1"/>
    <property type="molecule type" value="Genomic_DNA"/>
</dbReference>
<evidence type="ECO:0008006" key="3">
    <source>
        <dbReference type="Google" id="ProtNLM"/>
    </source>
</evidence>
<sequence>MADGVIHRCTKECPYNKKCFVCKTESEVSGSVVVLHKCRITKEDIPIQIGKEENACVL</sequence>
<name>A0A173SYB8_EUBRA</name>
<accession>A0A173SYB8</accession>
<dbReference type="AlphaFoldDB" id="A0A173SYB8"/>
<dbReference type="OrthoDB" id="2084193at2"/>
<dbReference type="Proteomes" id="UP000095492">
    <property type="component" value="Unassembled WGS sequence"/>
</dbReference>
<dbReference type="GeneID" id="97390833"/>
<gene>
    <name evidence="1" type="ORF">ERS852448_01213</name>
</gene>
<dbReference type="RefSeq" id="WP_156330961.1">
    <property type="nucleotide sequence ID" value="NZ_CP173382.1"/>
</dbReference>
<evidence type="ECO:0000313" key="2">
    <source>
        <dbReference type="Proteomes" id="UP000095492"/>
    </source>
</evidence>
<reference evidence="1 2" key="1">
    <citation type="submission" date="2015-09" db="EMBL/GenBank/DDBJ databases">
        <authorList>
            <consortium name="Pathogen Informatics"/>
        </authorList>
    </citation>
    <scope>NUCLEOTIDE SEQUENCE [LARGE SCALE GENOMIC DNA]</scope>
    <source>
        <strain evidence="1 2">2789STDY5608891</strain>
    </source>
</reference>
<dbReference type="STRING" id="39490.ERS852448_01213"/>
<evidence type="ECO:0000313" key="1">
    <source>
        <dbReference type="EMBL" id="CUM95433.1"/>
    </source>
</evidence>